<evidence type="ECO:0000259" key="3">
    <source>
        <dbReference type="Pfam" id="PF07579"/>
    </source>
</evidence>
<protein>
    <submittedName>
        <fullName evidence="4">Membrane protein</fullName>
    </submittedName>
</protein>
<keyword evidence="1" id="KW-1133">Transmembrane helix</keyword>
<dbReference type="AlphaFoldDB" id="Q5L579"/>
<proteinExistence type="predicted"/>
<organism evidence="4 5">
    <name type="scientific">Chlamydia abortus (strain DSM 27085 / S26/3)</name>
    <name type="common">Chlamydophila abortus</name>
    <dbReference type="NCBI Taxonomy" id="218497"/>
    <lineage>
        <taxon>Bacteria</taxon>
        <taxon>Pseudomonadati</taxon>
        <taxon>Chlamydiota</taxon>
        <taxon>Chlamydiia</taxon>
        <taxon>Chlamydiales</taxon>
        <taxon>Chlamydiaceae</taxon>
        <taxon>Chlamydia/Chlamydophila group</taxon>
        <taxon>Chlamydia</taxon>
    </lineage>
</organism>
<feature type="transmembrane region" description="Helical" evidence="1">
    <location>
        <begin position="61"/>
        <end position="82"/>
    </location>
</feature>
<keyword evidence="1" id="KW-0812">Transmembrane</keyword>
<feature type="domain" description="DUF1548" evidence="3">
    <location>
        <begin position="276"/>
        <end position="404"/>
    </location>
</feature>
<evidence type="ECO:0000313" key="5">
    <source>
        <dbReference type="Proteomes" id="UP000001012"/>
    </source>
</evidence>
<dbReference type="KEGG" id="cab:CAB773"/>
<evidence type="ECO:0000313" key="4">
    <source>
        <dbReference type="EMBL" id="CAH64215.1"/>
    </source>
</evidence>
<keyword evidence="1" id="KW-0472">Membrane</keyword>
<dbReference type="Pfam" id="PF07579">
    <property type="entry name" value="DUF1548"/>
    <property type="match status" value="1"/>
</dbReference>
<dbReference type="Pfam" id="PF07560">
    <property type="entry name" value="DUF1539"/>
    <property type="match status" value="1"/>
</dbReference>
<dbReference type="RefSeq" id="WP_011097324.1">
    <property type="nucleotide sequence ID" value="NC_004552.2"/>
</dbReference>
<gene>
    <name evidence="4" type="ordered locus">CAB773</name>
</gene>
<dbReference type="HOGENOM" id="CLU_632659_0_0_0"/>
<keyword evidence="5" id="KW-1185">Reference proteome</keyword>
<evidence type="ECO:0000256" key="1">
    <source>
        <dbReference type="SAM" id="Phobius"/>
    </source>
</evidence>
<feature type="domain" description="DUF1539" evidence="2">
    <location>
        <begin position="129"/>
        <end position="258"/>
    </location>
</feature>
<dbReference type="InterPro" id="IPR013044">
    <property type="entry name" value="DUF1548"/>
</dbReference>
<dbReference type="EMBL" id="CR848038">
    <property type="protein sequence ID" value="CAH64215.1"/>
    <property type="molecule type" value="Genomic_DNA"/>
</dbReference>
<reference evidence="4 5" key="1">
    <citation type="journal article" date="2005" name="Genome Res.">
        <title>The Chlamydophila abortus genome sequence reveals an array of variable proteins that contribute to interspecies variation.</title>
        <authorList>
            <person name="Thomson N.R."/>
            <person name="Yeats C."/>
            <person name="Bell K."/>
            <person name="Holden M.T.G."/>
            <person name="Bentley S.D."/>
            <person name="Livingstone M."/>
            <person name="Cerdeno-Tarraga A.M."/>
            <person name="Harris B."/>
            <person name="Doggett J."/>
            <person name="Ormond D."/>
            <person name="Mungal K."/>
            <person name="Clarke K."/>
            <person name="Feltwell T."/>
            <person name="Hance Z."/>
            <person name="Sanders M."/>
            <person name="Quail M.A."/>
            <person name="Price C."/>
            <person name="Parkhill J."/>
            <person name="Longbottom D."/>
        </authorList>
    </citation>
    <scope>NUCLEOTIDE SEQUENCE [LARGE SCALE GENOMIC DNA]</scope>
    <source>
        <strain evidence="5">DSM 27085 / S26/3</strain>
    </source>
</reference>
<sequence>MANITLNCFPNYSTSPVAELSLKQRLQTCAGNIHYHVFYFFITTTLLKQSPYTVNPANARILLTVILSVVVSSVLFVFLYPLKLALLGVSLCLKDAETAAISPVKVFSRHLQDICHDTLYINSATLHVVPESSPFLKSFLIPEKHSWKLCHLESEISKIYSGTPDPLYKILHYVNTKFLQKNGASSSQQDSLEESLYYSVLQKLTAALQDPSITKERKEQLLNYIGSYAYACPPTWIEVIFRELTEIYNKQDTSVNYVLLCVQMFKENLLQFITNRSSPEWHHIASFKHYHGRSLGLNMDSLARIQFTGYLILKKQGLYDRVYKRFISSYRDSVSDLIEYIRDQISESSQDLKNSLSLYLCETMRTLSVPENEISSILSSLFYDDQFNLNTSGVVFILLILGILTTNPETTTQKIKKRLGAILC</sequence>
<evidence type="ECO:0000259" key="2">
    <source>
        <dbReference type="Pfam" id="PF07560"/>
    </source>
</evidence>
<name>Q5L579_CHLAB</name>
<accession>Q5L579</accession>
<dbReference type="Proteomes" id="UP000001012">
    <property type="component" value="Chromosome"/>
</dbReference>
<dbReference type="OrthoDB" id="17570at2"/>
<dbReference type="InterPro" id="IPR011436">
    <property type="entry name" value="DUF1539"/>
</dbReference>